<name>A0A348AG59_9FIRM</name>
<dbReference type="InterPro" id="IPR010181">
    <property type="entry name" value="CGCAxxGCC_motif"/>
</dbReference>
<accession>A0A348AG59</accession>
<gene>
    <name evidence="1" type="ORF">MAMMFC1_00705</name>
</gene>
<evidence type="ECO:0000313" key="1">
    <source>
        <dbReference type="EMBL" id="BBB90057.1"/>
    </source>
</evidence>
<dbReference type="NCBIfam" id="TIGR01909">
    <property type="entry name" value="C_GCAxxG_C_C"/>
    <property type="match status" value="1"/>
</dbReference>
<keyword evidence="2" id="KW-1185">Reference proteome</keyword>
<dbReference type="OrthoDB" id="9791535at2"/>
<dbReference type="AlphaFoldDB" id="A0A348AG59"/>
<sequence length="141" mass="15195">MSDVEAAVTCFKEGFSCSQATLVTYGPKQGFDRETAIKIASTFGGGMGMSGETCGAVTGALMALGLKHDMTDPEAKANSLQRAKQFLDKFQGCNGSTICWNLRGCDLSTLEGKAYMKENKLNETICPKLVWSATEIMEQML</sequence>
<dbReference type="EMBL" id="AP018449">
    <property type="protein sequence ID" value="BBB90057.1"/>
    <property type="molecule type" value="Genomic_DNA"/>
</dbReference>
<dbReference type="Proteomes" id="UP000276437">
    <property type="component" value="Chromosome"/>
</dbReference>
<organism evidence="1 2">
    <name type="scientific">Methylomusa anaerophila</name>
    <dbReference type="NCBI Taxonomy" id="1930071"/>
    <lineage>
        <taxon>Bacteria</taxon>
        <taxon>Bacillati</taxon>
        <taxon>Bacillota</taxon>
        <taxon>Negativicutes</taxon>
        <taxon>Selenomonadales</taxon>
        <taxon>Sporomusaceae</taxon>
        <taxon>Methylomusa</taxon>
    </lineage>
</organism>
<dbReference type="RefSeq" id="WP_126306502.1">
    <property type="nucleotide sequence ID" value="NZ_AP018449.1"/>
</dbReference>
<dbReference type="KEGG" id="mana:MAMMFC1_00705"/>
<proteinExistence type="predicted"/>
<evidence type="ECO:0000313" key="2">
    <source>
        <dbReference type="Proteomes" id="UP000276437"/>
    </source>
</evidence>
<reference evidence="1 2" key="1">
    <citation type="journal article" date="2018" name="Int. J. Syst. Evol. Microbiol.">
        <title>Methylomusa anaerophila gen. nov., sp. nov., an anaerobic methanol-utilizing bacterium isolated from a microbial fuel cell.</title>
        <authorList>
            <person name="Amano N."/>
            <person name="Yamamuro A."/>
            <person name="Miyahara M."/>
            <person name="Kouzuma A."/>
            <person name="Abe T."/>
            <person name="Watanabe K."/>
        </authorList>
    </citation>
    <scope>NUCLEOTIDE SEQUENCE [LARGE SCALE GENOMIC DNA]</scope>
    <source>
        <strain evidence="1 2">MMFC1</strain>
    </source>
</reference>
<protein>
    <submittedName>
        <fullName evidence="1">Redox-active protein</fullName>
    </submittedName>
</protein>
<dbReference type="Pfam" id="PF09719">
    <property type="entry name" value="C_GCAxxG_C_C"/>
    <property type="match status" value="1"/>
</dbReference>